<organism evidence="1 2">
    <name type="scientific">Mortierella isabellina</name>
    <name type="common">Filamentous fungus</name>
    <name type="synonym">Umbelopsis isabellina</name>
    <dbReference type="NCBI Taxonomy" id="91625"/>
    <lineage>
        <taxon>Eukaryota</taxon>
        <taxon>Fungi</taxon>
        <taxon>Fungi incertae sedis</taxon>
        <taxon>Mucoromycota</taxon>
        <taxon>Mucoromycotina</taxon>
        <taxon>Umbelopsidomycetes</taxon>
        <taxon>Umbelopsidales</taxon>
        <taxon>Umbelopsidaceae</taxon>
        <taxon>Umbelopsis</taxon>
    </lineage>
</organism>
<sequence length="140" mass="16906">MSNQQEQYYQGPRLTFNDEALAEENEEMIYFDDENYCYEYNDSLYQEETDMMYYEEEMYREEYEQPYEQPETCSTKQEGQDALLNLVVGVQQYLADLQMTGFDNRQESPLLDLQYKMYTYLKQRAYEMGADLDEALEQAM</sequence>
<accession>A0A8H7UPF1</accession>
<dbReference type="EMBL" id="JAEPQZ010000001">
    <property type="protein sequence ID" value="KAG2186204.1"/>
    <property type="molecule type" value="Genomic_DNA"/>
</dbReference>
<keyword evidence="2" id="KW-1185">Reference proteome</keyword>
<protein>
    <submittedName>
        <fullName evidence="1">Uncharacterized protein</fullName>
    </submittedName>
</protein>
<name>A0A8H7UPF1_MORIS</name>
<dbReference type="Proteomes" id="UP000654370">
    <property type="component" value="Unassembled WGS sequence"/>
</dbReference>
<proteinExistence type="predicted"/>
<dbReference type="AlphaFoldDB" id="A0A8H7UPF1"/>
<evidence type="ECO:0000313" key="2">
    <source>
        <dbReference type="Proteomes" id="UP000654370"/>
    </source>
</evidence>
<comment type="caution">
    <text evidence="1">The sequence shown here is derived from an EMBL/GenBank/DDBJ whole genome shotgun (WGS) entry which is preliminary data.</text>
</comment>
<evidence type="ECO:0000313" key="1">
    <source>
        <dbReference type="EMBL" id="KAG2186204.1"/>
    </source>
</evidence>
<reference evidence="1" key="1">
    <citation type="submission" date="2020-12" db="EMBL/GenBank/DDBJ databases">
        <title>Metabolic potential, ecology and presence of endohyphal bacteria is reflected in genomic diversity of Mucoromycotina.</title>
        <authorList>
            <person name="Muszewska A."/>
            <person name="Okrasinska A."/>
            <person name="Steczkiewicz K."/>
            <person name="Drgas O."/>
            <person name="Orlowska M."/>
            <person name="Perlinska-Lenart U."/>
            <person name="Aleksandrzak-Piekarczyk T."/>
            <person name="Szatraj K."/>
            <person name="Zielenkiewicz U."/>
            <person name="Pilsyk S."/>
            <person name="Malc E."/>
            <person name="Mieczkowski P."/>
            <person name="Kruszewska J.S."/>
            <person name="Biernat P."/>
            <person name="Pawlowska J."/>
        </authorList>
    </citation>
    <scope>NUCLEOTIDE SEQUENCE</scope>
    <source>
        <strain evidence="1">WA0000067209</strain>
    </source>
</reference>
<gene>
    <name evidence="1" type="ORF">INT43_002642</name>
</gene>
<dbReference type="OrthoDB" id="2235387at2759"/>